<dbReference type="RefSeq" id="WP_019246575.1">
    <property type="nucleotide sequence ID" value="NZ_CAPH01000017.1"/>
</dbReference>
<dbReference type="GeneID" id="82891137"/>
<proteinExistence type="predicted"/>
<evidence type="ECO:0000313" key="1">
    <source>
        <dbReference type="EMBL" id="UWN58198.1"/>
    </source>
</evidence>
<organism evidence="1 2">
    <name type="scientific">Alistipes ihumii AP11</name>
    <dbReference type="NCBI Taxonomy" id="1211813"/>
    <lineage>
        <taxon>Bacteria</taxon>
        <taxon>Pseudomonadati</taxon>
        <taxon>Bacteroidota</taxon>
        <taxon>Bacteroidia</taxon>
        <taxon>Bacteroidales</taxon>
        <taxon>Rikenellaceae</taxon>
        <taxon>Alistipes</taxon>
    </lineage>
</organism>
<gene>
    <name evidence="1" type="ORF">NQ491_05345</name>
</gene>
<dbReference type="Proteomes" id="UP001059295">
    <property type="component" value="Chromosome"/>
</dbReference>
<sequence>MAEGSCRGGKFVSCDQLSLLGTVRLSDADTSLRIAFLLRAVGTDSVDIGIRLSSCAVRSGFSYEAGTGFFLLLEPAALAGCDPQPSVRFP</sequence>
<evidence type="ECO:0000313" key="2">
    <source>
        <dbReference type="Proteomes" id="UP001059295"/>
    </source>
</evidence>
<keyword evidence="2" id="KW-1185">Reference proteome</keyword>
<accession>A0ABY5V1W6</accession>
<protein>
    <submittedName>
        <fullName evidence="1">Uncharacterized protein</fullName>
    </submittedName>
</protein>
<reference evidence="1" key="1">
    <citation type="journal article" date="2022" name="Cell">
        <title>Design, construction, and in vivo augmentation of a complex gut microbiome.</title>
        <authorList>
            <person name="Cheng A.G."/>
            <person name="Ho P.Y."/>
            <person name="Aranda-Diaz A."/>
            <person name="Jain S."/>
            <person name="Yu F.B."/>
            <person name="Meng X."/>
            <person name="Wang M."/>
            <person name="Iakiviak M."/>
            <person name="Nagashima K."/>
            <person name="Zhao A."/>
            <person name="Murugkar P."/>
            <person name="Patil A."/>
            <person name="Atabakhsh K."/>
            <person name="Weakley A."/>
            <person name="Yan J."/>
            <person name="Brumbaugh A.R."/>
            <person name="Higginbottom S."/>
            <person name="Dimas A."/>
            <person name="Shiver A.L."/>
            <person name="Deutschbauer A."/>
            <person name="Neff N."/>
            <person name="Sonnenburg J.L."/>
            <person name="Huang K.C."/>
            <person name="Fischbach M.A."/>
        </authorList>
    </citation>
    <scope>NUCLEOTIDE SEQUENCE</scope>
    <source>
        <strain evidence="1">AP11</strain>
    </source>
</reference>
<name>A0ABY5V1W6_9BACT</name>
<dbReference type="EMBL" id="CP102294">
    <property type="protein sequence ID" value="UWN58198.1"/>
    <property type="molecule type" value="Genomic_DNA"/>
</dbReference>